<reference evidence="9 10" key="1">
    <citation type="journal article" date="2016" name="Plant Pathol.">
        <title>Genetic characterization of strains named as Xanthomonas axonopodis pv. dieffenbachiae leads to a taxonomic revision of the X. axonopodis species complex.</title>
        <authorList>
            <person name="Constantin E.C."/>
            <person name="Cleenwerck I."/>
            <person name="Maes M."/>
            <person name="Baeyen S."/>
            <person name="Van Malderghem C."/>
            <person name="De Vos P."/>
            <person name="Cottyn B."/>
        </authorList>
    </citation>
    <scope>NUCLEOTIDE SEQUENCE [LARGE SCALE GENOMIC DNA]</scope>
    <source>
        <strain evidence="10">LMG9055</strain>
    </source>
</reference>
<protein>
    <submittedName>
        <fullName evidence="9">Rhomboid family intramembrane serine protease</fullName>
    </submittedName>
</protein>
<evidence type="ECO:0000256" key="3">
    <source>
        <dbReference type="ARBA" id="ARBA00022692"/>
    </source>
</evidence>
<dbReference type="GO" id="GO:0006508">
    <property type="term" value="P:proteolysis"/>
    <property type="evidence" value="ECO:0007669"/>
    <property type="project" value="UniProtKB-KW"/>
</dbReference>
<dbReference type="Gene3D" id="1.20.1540.10">
    <property type="entry name" value="Rhomboid-like"/>
    <property type="match status" value="1"/>
</dbReference>
<feature type="transmembrane region" description="Helical" evidence="7">
    <location>
        <begin position="111"/>
        <end position="133"/>
    </location>
</feature>
<evidence type="ECO:0000313" key="9">
    <source>
        <dbReference type="EMBL" id="OQP76836.1"/>
    </source>
</evidence>
<keyword evidence="4" id="KW-0378">Hydrolase</keyword>
<feature type="non-terminal residue" evidence="9">
    <location>
        <position position="1"/>
    </location>
</feature>
<dbReference type="InterPro" id="IPR035952">
    <property type="entry name" value="Rhomboid-like_sf"/>
</dbReference>
<keyword evidence="6 7" id="KW-0472">Membrane</keyword>
<evidence type="ECO:0000259" key="8">
    <source>
        <dbReference type="Pfam" id="PF01694"/>
    </source>
</evidence>
<dbReference type="InterPro" id="IPR050925">
    <property type="entry name" value="Rhomboid_protease_S54"/>
</dbReference>
<evidence type="ECO:0000256" key="4">
    <source>
        <dbReference type="ARBA" id="ARBA00022801"/>
    </source>
</evidence>
<dbReference type="GO" id="GO:0016020">
    <property type="term" value="C:membrane"/>
    <property type="evidence" value="ECO:0007669"/>
    <property type="project" value="UniProtKB-SubCell"/>
</dbReference>
<dbReference type="EMBL" id="JPUO02000181">
    <property type="protein sequence ID" value="OQP76836.1"/>
    <property type="molecule type" value="Genomic_DNA"/>
</dbReference>
<comment type="caution">
    <text evidence="9">The sequence shown here is derived from an EMBL/GenBank/DDBJ whole genome shotgun (WGS) entry which is preliminary data.</text>
</comment>
<dbReference type="SUPFAM" id="SSF144091">
    <property type="entry name" value="Rhomboid-like"/>
    <property type="match status" value="1"/>
</dbReference>
<evidence type="ECO:0000256" key="2">
    <source>
        <dbReference type="ARBA" id="ARBA00009045"/>
    </source>
</evidence>
<dbReference type="Pfam" id="PF01694">
    <property type="entry name" value="Rhomboid"/>
    <property type="match status" value="1"/>
</dbReference>
<accession>A0A1V9H1Y8</accession>
<dbReference type="PANTHER" id="PTHR43731:SF14">
    <property type="entry name" value="PRESENILIN-ASSOCIATED RHOMBOID-LIKE PROTEIN, MITOCHONDRIAL"/>
    <property type="match status" value="1"/>
</dbReference>
<feature type="domain" description="Peptidase S54 rhomboid" evidence="8">
    <location>
        <begin position="21"/>
        <end position="169"/>
    </location>
</feature>
<gene>
    <name evidence="9" type="ORF">IA54_008925</name>
</gene>
<proteinExistence type="inferred from homology"/>
<evidence type="ECO:0000256" key="1">
    <source>
        <dbReference type="ARBA" id="ARBA00004141"/>
    </source>
</evidence>
<evidence type="ECO:0000256" key="5">
    <source>
        <dbReference type="ARBA" id="ARBA00022989"/>
    </source>
</evidence>
<comment type="subcellular location">
    <subcellularLocation>
        <location evidence="1">Membrane</location>
        <topology evidence="1">Multi-pass membrane protein</topology>
    </subcellularLocation>
</comment>
<name>A0A1V9H1Y8_9XANT</name>
<comment type="similarity">
    <text evidence="2">Belongs to the peptidase S54 family.</text>
</comment>
<evidence type="ECO:0000256" key="6">
    <source>
        <dbReference type="ARBA" id="ARBA00023136"/>
    </source>
</evidence>
<feature type="transmembrane region" description="Helical" evidence="7">
    <location>
        <begin position="153"/>
        <end position="171"/>
    </location>
</feature>
<keyword evidence="5 7" id="KW-1133">Transmembrane helix</keyword>
<dbReference type="PANTHER" id="PTHR43731">
    <property type="entry name" value="RHOMBOID PROTEASE"/>
    <property type="match status" value="1"/>
</dbReference>
<organism evidence="9 10">
    <name type="scientific">Xanthomonas phaseoli pv. syngonii LMG 9055</name>
    <dbReference type="NCBI Taxonomy" id="1437878"/>
    <lineage>
        <taxon>Bacteria</taxon>
        <taxon>Pseudomonadati</taxon>
        <taxon>Pseudomonadota</taxon>
        <taxon>Gammaproteobacteria</taxon>
        <taxon>Lysobacterales</taxon>
        <taxon>Lysobacteraceae</taxon>
        <taxon>Xanthomonas</taxon>
    </lineage>
</organism>
<dbReference type="GO" id="GO:0004252">
    <property type="term" value="F:serine-type endopeptidase activity"/>
    <property type="evidence" value="ECO:0007669"/>
    <property type="project" value="InterPro"/>
</dbReference>
<keyword evidence="3 7" id="KW-0812">Transmembrane</keyword>
<dbReference type="AlphaFoldDB" id="A0A1V9H1Y8"/>
<evidence type="ECO:0000313" key="10">
    <source>
        <dbReference type="Proteomes" id="UP000050343"/>
    </source>
</evidence>
<evidence type="ECO:0000256" key="7">
    <source>
        <dbReference type="SAM" id="Phobius"/>
    </source>
</evidence>
<sequence length="359" mass="39498">TGLIRKIFTLRHLQRSSEWSPARMLTSTFLHGSFDHLLGNMLFLLALGTLLEGAIGSGWFLLLYVLGGFGASLASLWWRWGEPGGGLGASGAIAALMGAFCVVWGRRRVRFFYWFFVVFNYARGPAILLLPLWLGWELYSLASSDDGAVAFEAHAGGLVSGALLGALLVVLRQTRPVFMEEGDAVAVDDRWARAQRHLGRMENAEAEHVLAELASEQPHNLEVALARYRAARHAGRGQDSLRHAETLLALQTHSAEQTRIQLAVAAELGKAKIACSPTARKALIAACMRNGLLADAERLLKDGELSTPRDELAQQWFVLALRHGELQDGAQRTRLLRQVLDQFPEQAQANKARFLLENG</sequence>
<dbReference type="Proteomes" id="UP000050343">
    <property type="component" value="Unassembled WGS sequence"/>
</dbReference>
<reference evidence="9 10" key="2">
    <citation type="journal article" date="2017" name="Plant Pathol.">
        <title>Pathogenicity and virulence gene content of Xanthomonas strains infecting Araceae, formerly known as Xanthomonas axonopodis pv. dieffenbachiae.</title>
        <authorList>
            <person name="Constantin E.C."/>
            <person name="Haegeman A."/>
            <person name="Van Vaerenbergh J."/>
            <person name="Baeyen S."/>
            <person name="Van Malderghem C."/>
            <person name="Maes M."/>
            <person name="Cottyn B."/>
        </authorList>
    </citation>
    <scope>NUCLEOTIDE SEQUENCE [LARGE SCALE GENOMIC DNA]</scope>
    <source>
        <strain evidence="10">LMG9055</strain>
    </source>
</reference>
<keyword evidence="9" id="KW-0645">Protease</keyword>
<feature type="transmembrane region" description="Helical" evidence="7">
    <location>
        <begin position="84"/>
        <end position="104"/>
    </location>
</feature>
<dbReference type="InterPro" id="IPR022764">
    <property type="entry name" value="Peptidase_S54_rhomboid_dom"/>
</dbReference>